<sequence length="96" mass="10971">MGRREEKQLRWRGRKEREEGEEGRSRRWPVSAKDFGAAKWLRFRSPRQPSDHFVVLVCPHSTGPATCSGSVLPTLMLVVDGSPMPMVVPMVPLEWI</sequence>
<organism evidence="2 3">
    <name type="scientific">Aspergillus phoenicis ATCC 13157</name>
    <dbReference type="NCBI Taxonomy" id="1353007"/>
    <lineage>
        <taxon>Eukaryota</taxon>
        <taxon>Fungi</taxon>
        <taxon>Dikarya</taxon>
        <taxon>Ascomycota</taxon>
        <taxon>Pezizomycotina</taxon>
        <taxon>Eurotiomycetes</taxon>
        <taxon>Eurotiomycetidae</taxon>
        <taxon>Eurotiales</taxon>
        <taxon>Aspergillaceae</taxon>
        <taxon>Aspergillus</taxon>
    </lineage>
</organism>
<proteinExistence type="predicted"/>
<dbReference type="AlphaFoldDB" id="A0A370P7C8"/>
<evidence type="ECO:0000313" key="3">
    <source>
        <dbReference type="Proteomes" id="UP000254937"/>
    </source>
</evidence>
<protein>
    <submittedName>
        <fullName evidence="2">Uncharacterized protein</fullName>
    </submittedName>
</protein>
<accession>A0A370P7C8</accession>
<feature type="region of interest" description="Disordered" evidence="1">
    <location>
        <begin position="1"/>
        <end position="26"/>
    </location>
</feature>
<name>A0A370P7C8_ASPPH</name>
<keyword evidence="3" id="KW-1185">Reference proteome</keyword>
<evidence type="ECO:0000256" key="1">
    <source>
        <dbReference type="SAM" id="MobiDB-lite"/>
    </source>
</evidence>
<feature type="compositionally biased region" description="Basic and acidic residues" evidence="1">
    <location>
        <begin position="1"/>
        <end position="25"/>
    </location>
</feature>
<gene>
    <name evidence="2" type="ORF">M752DRAFT_80849</name>
</gene>
<dbReference type="Proteomes" id="UP000254937">
    <property type="component" value="Unassembled WGS sequence"/>
</dbReference>
<reference evidence="2 3" key="1">
    <citation type="submission" date="2018-07" db="EMBL/GenBank/DDBJ databases">
        <title>Section-level genome sequencing of Aspergillus section Nigri to investigate inter- and intra-species variation.</title>
        <authorList>
            <consortium name="DOE Joint Genome Institute"/>
            <person name="Vesth T.C."/>
            <person name="Nybo J.L."/>
            <person name="Theobald S."/>
            <person name="Frisvad J.C."/>
            <person name="Larsen T.O."/>
            <person name="Nielsen K.F."/>
            <person name="Hoof J.B."/>
            <person name="Brandl J."/>
            <person name="Salamov A."/>
            <person name="Riley R."/>
            <person name="Gladden J.M."/>
            <person name="Phatale P."/>
            <person name="Nielsen M.T."/>
            <person name="Lyhne E.K."/>
            <person name="Kogle M.E."/>
            <person name="Strasser K."/>
            <person name="McDonnell E."/>
            <person name="Barry K."/>
            <person name="Clum A."/>
            <person name="Chen C."/>
            <person name="Nolan M."/>
            <person name="Sandor L."/>
            <person name="Kuo A."/>
            <person name="Lipzen A."/>
            <person name="Hainaut M."/>
            <person name="Drula E."/>
            <person name="Tsang A."/>
            <person name="Magnuson J.K."/>
            <person name="Henrissat B."/>
            <person name="Wiebenga A."/>
            <person name="Simmons B.A."/>
            <person name="Makela M.R."/>
            <person name="De vries R.P."/>
            <person name="Grigoriev I.V."/>
            <person name="Mortensen U.H."/>
            <person name="Baker S.E."/>
            <person name="Andersen M.R."/>
        </authorList>
    </citation>
    <scope>NUCLEOTIDE SEQUENCE [LARGE SCALE GENOMIC DNA]</scope>
    <source>
        <strain evidence="2 3">ATCC 13157</strain>
    </source>
</reference>
<evidence type="ECO:0000313" key="2">
    <source>
        <dbReference type="EMBL" id="RDK38088.1"/>
    </source>
</evidence>
<dbReference type="EMBL" id="KZ851866">
    <property type="protein sequence ID" value="RDK38088.1"/>
    <property type="molecule type" value="Genomic_DNA"/>
</dbReference>